<proteinExistence type="inferred from homology"/>
<evidence type="ECO:0000256" key="4">
    <source>
        <dbReference type="ARBA" id="ARBA00022630"/>
    </source>
</evidence>
<dbReference type="SUPFAM" id="SSF56645">
    <property type="entry name" value="Acyl-CoA dehydrogenase NM domain-like"/>
    <property type="match status" value="1"/>
</dbReference>
<dbReference type="InterPro" id="IPR036250">
    <property type="entry name" value="AcylCo_DH-like_C"/>
</dbReference>
<dbReference type="InterPro" id="IPR013786">
    <property type="entry name" value="AcylCoA_DH/ox_N"/>
</dbReference>
<dbReference type="Gene3D" id="1.20.140.10">
    <property type="entry name" value="Butyryl-CoA Dehydrogenase, subunit A, domain 3"/>
    <property type="match status" value="1"/>
</dbReference>
<keyword evidence="4 7" id="KW-0285">Flavoprotein</keyword>
<dbReference type="PANTHER" id="PTHR48083">
    <property type="entry name" value="MEDIUM-CHAIN SPECIFIC ACYL-COA DEHYDROGENASE, MITOCHONDRIAL-RELATED"/>
    <property type="match status" value="1"/>
</dbReference>
<dbReference type="EMBL" id="FQZU01000014">
    <property type="protein sequence ID" value="SHJ91950.1"/>
    <property type="molecule type" value="Genomic_DNA"/>
</dbReference>
<dbReference type="GO" id="GO:0005737">
    <property type="term" value="C:cytoplasm"/>
    <property type="evidence" value="ECO:0007669"/>
    <property type="project" value="TreeGrafter"/>
</dbReference>
<comment type="similarity">
    <text evidence="2 7">Belongs to the acyl-CoA dehydrogenase family.</text>
</comment>
<dbReference type="GO" id="GO:0033539">
    <property type="term" value="P:fatty acid beta-oxidation using acyl-CoA dehydrogenase"/>
    <property type="evidence" value="ECO:0007669"/>
    <property type="project" value="TreeGrafter"/>
</dbReference>
<accession>A0A1M6N884</accession>
<evidence type="ECO:0000256" key="3">
    <source>
        <dbReference type="ARBA" id="ARBA00011881"/>
    </source>
</evidence>
<dbReference type="Proteomes" id="UP000183994">
    <property type="component" value="Unassembled WGS sequence"/>
</dbReference>
<dbReference type="PANTHER" id="PTHR48083:SF6">
    <property type="entry name" value="ACYL-COA DEHYDROGENASE 6"/>
    <property type="match status" value="1"/>
</dbReference>
<dbReference type="InterPro" id="IPR050741">
    <property type="entry name" value="Acyl-CoA_dehydrogenase"/>
</dbReference>
<dbReference type="InterPro" id="IPR006091">
    <property type="entry name" value="Acyl-CoA_Oxase/DH_mid-dom"/>
</dbReference>
<dbReference type="RefSeq" id="WP_083610993.1">
    <property type="nucleotide sequence ID" value="NZ_FQZU01000014.1"/>
</dbReference>
<dbReference type="Pfam" id="PF00441">
    <property type="entry name" value="Acyl-CoA_dh_1"/>
    <property type="match status" value="1"/>
</dbReference>
<keyword evidence="5 7" id="KW-0274">FAD</keyword>
<dbReference type="SUPFAM" id="SSF47203">
    <property type="entry name" value="Acyl-CoA dehydrogenase C-terminal domain-like"/>
    <property type="match status" value="1"/>
</dbReference>
<comment type="subunit">
    <text evidence="3">Homotetramer.</text>
</comment>
<keyword evidence="6 7" id="KW-0560">Oxidoreductase</keyword>
<feature type="domain" description="Acyl-CoA dehydrogenase/oxidase C-terminal" evidence="8">
    <location>
        <begin position="241"/>
        <end position="387"/>
    </location>
</feature>
<name>A0A1M6N884_9BACT</name>
<dbReference type="FunFam" id="2.40.110.10:FF:000002">
    <property type="entry name" value="Acyl-CoA dehydrogenase fadE12"/>
    <property type="match status" value="1"/>
</dbReference>
<dbReference type="InterPro" id="IPR046373">
    <property type="entry name" value="Acyl-CoA_Oxase/DH_mid-dom_sf"/>
</dbReference>
<gene>
    <name evidence="11" type="ORF">SAMN02745216_02548</name>
</gene>
<evidence type="ECO:0000313" key="11">
    <source>
        <dbReference type="EMBL" id="SHJ91950.1"/>
    </source>
</evidence>
<organism evidence="11 12">
    <name type="scientific">Desulfatibacillum alkenivorans DSM 16219</name>
    <dbReference type="NCBI Taxonomy" id="1121393"/>
    <lineage>
        <taxon>Bacteria</taxon>
        <taxon>Pseudomonadati</taxon>
        <taxon>Thermodesulfobacteriota</taxon>
        <taxon>Desulfobacteria</taxon>
        <taxon>Desulfobacterales</taxon>
        <taxon>Desulfatibacillaceae</taxon>
        <taxon>Desulfatibacillum</taxon>
    </lineage>
</organism>
<evidence type="ECO:0000256" key="5">
    <source>
        <dbReference type="ARBA" id="ARBA00022827"/>
    </source>
</evidence>
<dbReference type="Gene3D" id="1.10.540.10">
    <property type="entry name" value="Acyl-CoA dehydrogenase/oxidase, N-terminal domain"/>
    <property type="match status" value="1"/>
</dbReference>
<evidence type="ECO:0000313" key="12">
    <source>
        <dbReference type="Proteomes" id="UP000183994"/>
    </source>
</evidence>
<evidence type="ECO:0000256" key="6">
    <source>
        <dbReference type="ARBA" id="ARBA00023002"/>
    </source>
</evidence>
<dbReference type="Pfam" id="PF02770">
    <property type="entry name" value="Acyl-CoA_dh_M"/>
    <property type="match status" value="1"/>
</dbReference>
<dbReference type="AlphaFoldDB" id="A0A1M6N884"/>
<evidence type="ECO:0000256" key="7">
    <source>
        <dbReference type="RuleBase" id="RU362125"/>
    </source>
</evidence>
<evidence type="ECO:0000259" key="9">
    <source>
        <dbReference type="Pfam" id="PF02770"/>
    </source>
</evidence>
<dbReference type="Pfam" id="PF02771">
    <property type="entry name" value="Acyl-CoA_dh_N"/>
    <property type="match status" value="1"/>
</dbReference>
<dbReference type="GO" id="GO:0050660">
    <property type="term" value="F:flavin adenine dinucleotide binding"/>
    <property type="evidence" value="ECO:0007669"/>
    <property type="project" value="InterPro"/>
</dbReference>
<protein>
    <submittedName>
        <fullName evidence="11">Citronellyl-CoA dehydrogenase</fullName>
    </submittedName>
</protein>
<reference evidence="12" key="1">
    <citation type="submission" date="2016-11" db="EMBL/GenBank/DDBJ databases">
        <authorList>
            <person name="Varghese N."/>
            <person name="Submissions S."/>
        </authorList>
    </citation>
    <scope>NUCLEOTIDE SEQUENCE [LARGE SCALE GENOMIC DNA]</scope>
    <source>
        <strain evidence="12">DSM 16219</strain>
    </source>
</reference>
<dbReference type="FunFam" id="1.10.540.10:FF:000026">
    <property type="entry name" value="Acyl-CoA dehydrogenase medium chain"/>
    <property type="match status" value="1"/>
</dbReference>
<dbReference type="PROSITE" id="PS00072">
    <property type="entry name" value="ACYL_COA_DH_1"/>
    <property type="match status" value="1"/>
</dbReference>
<dbReference type="STRING" id="1121393.SAMN02745216_02548"/>
<evidence type="ECO:0000256" key="2">
    <source>
        <dbReference type="ARBA" id="ARBA00009347"/>
    </source>
</evidence>
<dbReference type="OrthoDB" id="9765339at2"/>
<dbReference type="Gene3D" id="2.40.110.10">
    <property type="entry name" value="Butyryl-CoA Dehydrogenase, subunit A, domain 2"/>
    <property type="match status" value="1"/>
</dbReference>
<keyword evidence="12" id="KW-1185">Reference proteome</keyword>
<dbReference type="InterPro" id="IPR009100">
    <property type="entry name" value="AcylCoA_DH/oxidase_NM_dom_sf"/>
</dbReference>
<sequence>MASNSQVKSVNQIHFTKEHDMIRKSVADFVKKEINPNIDEWEEAGATPLKELFKKMGDLGFLGIRYDPKYGGQGLDYWYETVFLEELGRIRGLGLAIAISVQTNMATPAIDEFGSEYLKDKYLRGAIAGDLVGAIAVTEPAAGSDVSALQSTARRDGSSYVLNGSKMFITNGTQADFYTLLARTSDEPGYHAFSLFVVPADLQGVHVSRKLEKIGVWCSDTAELFFDDVRIPAENLIGQEGEGFIYQMRQFQHERFSLLPPIYTAAREIIDMTVDYLKERVVFGKPLIKKQALQHQLVDWITEVECLKHLSYEIVRIKMAGLDASREISMGKLYAGRIFNSMVAGCLRMHGGMGFMKEMPISRYYRDSIGLGIGGGADEVMKDVIAKLEGF</sequence>
<feature type="domain" description="Acyl-CoA dehydrogenase/oxidase N-terminal" evidence="10">
    <location>
        <begin position="16"/>
        <end position="130"/>
    </location>
</feature>
<dbReference type="InterPro" id="IPR037069">
    <property type="entry name" value="AcylCoA_DH/ox_N_sf"/>
</dbReference>
<dbReference type="InterPro" id="IPR009075">
    <property type="entry name" value="AcylCo_DH/oxidase_C"/>
</dbReference>
<evidence type="ECO:0000259" key="10">
    <source>
        <dbReference type="Pfam" id="PF02771"/>
    </source>
</evidence>
<comment type="cofactor">
    <cofactor evidence="1 7">
        <name>FAD</name>
        <dbReference type="ChEBI" id="CHEBI:57692"/>
    </cofactor>
</comment>
<feature type="domain" description="Acyl-CoA oxidase/dehydrogenase middle" evidence="9">
    <location>
        <begin position="134"/>
        <end position="229"/>
    </location>
</feature>
<evidence type="ECO:0000256" key="1">
    <source>
        <dbReference type="ARBA" id="ARBA00001974"/>
    </source>
</evidence>
<dbReference type="GO" id="GO:0003995">
    <property type="term" value="F:acyl-CoA dehydrogenase activity"/>
    <property type="evidence" value="ECO:0007669"/>
    <property type="project" value="InterPro"/>
</dbReference>
<dbReference type="InterPro" id="IPR006089">
    <property type="entry name" value="Acyl-CoA_DH_CS"/>
</dbReference>
<evidence type="ECO:0000259" key="8">
    <source>
        <dbReference type="Pfam" id="PF00441"/>
    </source>
</evidence>